<evidence type="ECO:0000256" key="4">
    <source>
        <dbReference type="ARBA" id="ARBA00023125"/>
    </source>
</evidence>
<comment type="subcellular location">
    <subcellularLocation>
        <location evidence="1">Nucleus</location>
    </subcellularLocation>
</comment>
<reference evidence="9" key="1">
    <citation type="submission" date="2017-07" db="EMBL/GenBank/DDBJ databases">
        <title>Taro Niue Genome Assembly and Annotation.</title>
        <authorList>
            <person name="Atibalentja N."/>
            <person name="Keating K."/>
            <person name="Fields C.J."/>
        </authorList>
    </citation>
    <scope>NUCLEOTIDE SEQUENCE</scope>
    <source>
        <strain evidence="9">Niue_2</strain>
        <tissue evidence="9">Leaf</tissue>
    </source>
</reference>
<evidence type="ECO:0000313" key="10">
    <source>
        <dbReference type="Proteomes" id="UP000652761"/>
    </source>
</evidence>
<keyword evidence="4" id="KW-0238">DNA-binding</keyword>
<dbReference type="InterPro" id="IPR017930">
    <property type="entry name" value="Myb_dom"/>
</dbReference>
<dbReference type="GO" id="GO:0005634">
    <property type="term" value="C:nucleus"/>
    <property type="evidence" value="ECO:0007669"/>
    <property type="project" value="UniProtKB-SubCell"/>
</dbReference>
<dbReference type="SUPFAM" id="SSF46689">
    <property type="entry name" value="Homeodomain-like"/>
    <property type="match status" value="1"/>
</dbReference>
<evidence type="ECO:0000256" key="5">
    <source>
        <dbReference type="ARBA" id="ARBA00023163"/>
    </source>
</evidence>
<dbReference type="OrthoDB" id="2143914at2759"/>
<dbReference type="PANTHER" id="PTHR10641">
    <property type="entry name" value="MYB FAMILY TRANSCRIPTION FACTOR"/>
    <property type="match status" value="1"/>
</dbReference>
<organism evidence="9 10">
    <name type="scientific">Colocasia esculenta</name>
    <name type="common">Wild taro</name>
    <name type="synonym">Arum esculentum</name>
    <dbReference type="NCBI Taxonomy" id="4460"/>
    <lineage>
        <taxon>Eukaryota</taxon>
        <taxon>Viridiplantae</taxon>
        <taxon>Streptophyta</taxon>
        <taxon>Embryophyta</taxon>
        <taxon>Tracheophyta</taxon>
        <taxon>Spermatophyta</taxon>
        <taxon>Magnoliopsida</taxon>
        <taxon>Liliopsida</taxon>
        <taxon>Araceae</taxon>
        <taxon>Aroideae</taxon>
        <taxon>Colocasieae</taxon>
        <taxon>Colocasia</taxon>
    </lineage>
</organism>
<feature type="domain" description="Myb-like" evidence="7">
    <location>
        <begin position="9"/>
        <end position="67"/>
    </location>
</feature>
<dbReference type="GO" id="GO:0003677">
    <property type="term" value="F:DNA binding"/>
    <property type="evidence" value="ECO:0007669"/>
    <property type="project" value="UniProtKB-KW"/>
</dbReference>
<evidence type="ECO:0000256" key="6">
    <source>
        <dbReference type="ARBA" id="ARBA00023242"/>
    </source>
</evidence>
<keyword evidence="6" id="KW-0539">Nucleus</keyword>
<evidence type="ECO:0000256" key="1">
    <source>
        <dbReference type="ARBA" id="ARBA00004123"/>
    </source>
</evidence>
<evidence type="ECO:0000256" key="3">
    <source>
        <dbReference type="ARBA" id="ARBA00023015"/>
    </source>
</evidence>
<dbReference type="EMBL" id="NMUH01002582">
    <property type="protein sequence ID" value="MQM00900.1"/>
    <property type="molecule type" value="Genomic_DNA"/>
</dbReference>
<dbReference type="FunFam" id="1.10.10.60:FF:000001">
    <property type="entry name" value="MYB-related transcription factor"/>
    <property type="match status" value="1"/>
</dbReference>
<keyword evidence="2" id="KW-0677">Repeat</keyword>
<accession>A0A843WD34</accession>
<feature type="domain" description="HTH myb-type" evidence="8">
    <location>
        <begin position="68"/>
        <end position="122"/>
    </location>
</feature>
<dbReference type="InterPro" id="IPR001005">
    <property type="entry name" value="SANT/Myb"/>
</dbReference>
<evidence type="ECO:0000313" key="9">
    <source>
        <dbReference type="EMBL" id="MQM00900.1"/>
    </source>
</evidence>
<dbReference type="PANTHER" id="PTHR10641:SF1152">
    <property type="entry name" value="TRANSCRIPTION FACTOR MYB60"/>
    <property type="match status" value="1"/>
</dbReference>
<keyword evidence="10" id="KW-1185">Reference proteome</keyword>
<comment type="caution">
    <text evidence="9">The sequence shown here is derived from an EMBL/GenBank/DDBJ whole genome shotgun (WGS) entry which is preliminary data.</text>
</comment>
<dbReference type="PROSITE" id="PS50090">
    <property type="entry name" value="MYB_LIKE"/>
    <property type="match status" value="2"/>
</dbReference>
<keyword evidence="5" id="KW-0804">Transcription</keyword>
<proteinExistence type="predicted"/>
<dbReference type="PROSITE" id="PS51294">
    <property type="entry name" value="HTH_MYB"/>
    <property type="match status" value="2"/>
</dbReference>
<dbReference type="AlphaFoldDB" id="A0A843WD34"/>
<dbReference type="GO" id="GO:0009733">
    <property type="term" value="P:response to auxin"/>
    <property type="evidence" value="ECO:0007669"/>
    <property type="project" value="TreeGrafter"/>
</dbReference>
<dbReference type="Gene3D" id="1.10.10.60">
    <property type="entry name" value="Homeodomain-like"/>
    <property type="match status" value="2"/>
</dbReference>
<protein>
    <submittedName>
        <fullName evidence="9">Uncharacterized protein</fullName>
    </submittedName>
</protein>
<name>A0A843WD34_COLES</name>
<evidence type="ECO:0000259" key="7">
    <source>
        <dbReference type="PROSITE" id="PS50090"/>
    </source>
</evidence>
<keyword evidence="3" id="KW-0805">Transcription regulation</keyword>
<sequence>MGRSQCCAKDGSKKGPWTPEEDIILASYVQLHGPGNWKSVSINTVRVITAGLMRCSKSCRLRWTNYLRPGIRRGNFTPQEEGMIIQLQGLLGNRWAAIASYLPQRTDNDVKNYWNTHIKKKLKQQLQIASDAATATSSSSTTAGSSYQQLPSRCCCNREGHVKNSVSPNFPLPRLNLSSVSSYAYTAQNISRFMTGWPASPSLQPPSAKPEPGCTWPQIKPAGVDDGSSCSLAAVFAAFHGKDDESDQLGATGAVTSQENLESLFSLEDNMDVSGMAWGTSPPDSALHGSDQSALTDIEMKQTAYGDRPPLSPLDRWLLLDEAAGEPYSPSAWAGAIF</sequence>
<dbReference type="InterPro" id="IPR015495">
    <property type="entry name" value="Myb_TF_plants"/>
</dbReference>
<dbReference type="Proteomes" id="UP000652761">
    <property type="component" value="Unassembled WGS sequence"/>
</dbReference>
<feature type="domain" description="HTH myb-type" evidence="8">
    <location>
        <begin position="9"/>
        <end position="67"/>
    </location>
</feature>
<feature type="domain" description="Myb-like" evidence="7">
    <location>
        <begin position="68"/>
        <end position="118"/>
    </location>
</feature>
<dbReference type="CDD" id="cd00167">
    <property type="entry name" value="SANT"/>
    <property type="match status" value="2"/>
</dbReference>
<gene>
    <name evidence="9" type="ORF">Taro_033647</name>
</gene>
<evidence type="ECO:0000259" key="8">
    <source>
        <dbReference type="PROSITE" id="PS51294"/>
    </source>
</evidence>
<dbReference type="SMART" id="SM00717">
    <property type="entry name" value="SANT"/>
    <property type="match status" value="2"/>
</dbReference>
<dbReference type="Pfam" id="PF00249">
    <property type="entry name" value="Myb_DNA-binding"/>
    <property type="match status" value="2"/>
</dbReference>
<evidence type="ECO:0000256" key="2">
    <source>
        <dbReference type="ARBA" id="ARBA00022737"/>
    </source>
</evidence>
<dbReference type="InterPro" id="IPR009057">
    <property type="entry name" value="Homeodomain-like_sf"/>
</dbReference>